<dbReference type="Pfam" id="PF00876">
    <property type="entry name" value="Innexin"/>
    <property type="match status" value="1"/>
</dbReference>
<evidence type="ECO:0000313" key="14">
    <source>
        <dbReference type="WBParaSite" id="SVE_0064500.1"/>
    </source>
</evidence>
<evidence type="ECO:0000256" key="5">
    <source>
        <dbReference type="ARBA" id="ARBA00022692"/>
    </source>
</evidence>
<protein>
    <recommendedName>
        <fullName evidence="12">Innexin</fullName>
    </recommendedName>
</protein>
<keyword evidence="9 12" id="KW-0406">Ion transport</keyword>
<keyword evidence="3 12" id="KW-0813">Transport</keyword>
<evidence type="ECO:0000256" key="7">
    <source>
        <dbReference type="ARBA" id="ARBA00022949"/>
    </source>
</evidence>
<dbReference type="WBParaSite" id="SVE_0064500.1">
    <property type="protein sequence ID" value="SVE_0064500.1"/>
    <property type="gene ID" value="SVE_0064500"/>
</dbReference>
<dbReference type="GO" id="GO:0034220">
    <property type="term" value="P:monoatomic ion transmembrane transport"/>
    <property type="evidence" value="ECO:0007669"/>
    <property type="project" value="UniProtKB-KW"/>
</dbReference>
<keyword evidence="5 12" id="KW-0812">Transmembrane</keyword>
<gene>
    <name evidence="12" type="primary">inx</name>
</gene>
<evidence type="ECO:0000256" key="12">
    <source>
        <dbReference type="RuleBase" id="RU010713"/>
    </source>
</evidence>
<comment type="subcellular location">
    <subcellularLocation>
        <location evidence="1">Cell junction</location>
        <location evidence="1">Gap junction</location>
    </subcellularLocation>
    <subcellularLocation>
        <location evidence="2 12">Cell membrane</location>
        <topology evidence="2 12">Multi-pass membrane protein</topology>
    </subcellularLocation>
</comment>
<dbReference type="PANTHER" id="PTHR11893">
    <property type="entry name" value="INNEXIN"/>
    <property type="match status" value="1"/>
</dbReference>
<evidence type="ECO:0000256" key="10">
    <source>
        <dbReference type="ARBA" id="ARBA00023136"/>
    </source>
</evidence>
<comment type="similarity">
    <text evidence="12">Belongs to the pannexin family.</text>
</comment>
<evidence type="ECO:0000256" key="6">
    <source>
        <dbReference type="ARBA" id="ARBA00022868"/>
    </source>
</evidence>
<feature type="transmembrane region" description="Helical" evidence="12">
    <location>
        <begin position="317"/>
        <end position="341"/>
    </location>
</feature>
<keyword evidence="11 12" id="KW-0407">Ion channel</keyword>
<dbReference type="InterPro" id="IPR000990">
    <property type="entry name" value="Innexin"/>
</dbReference>
<evidence type="ECO:0000256" key="3">
    <source>
        <dbReference type="ARBA" id="ARBA00022448"/>
    </source>
</evidence>
<name>A0A0K0EVU5_STRVS</name>
<dbReference type="PRINTS" id="PR01262">
    <property type="entry name" value="INNEXIN"/>
</dbReference>
<comment type="function">
    <text evidence="12">Structural component of the gap junctions.</text>
</comment>
<evidence type="ECO:0000256" key="9">
    <source>
        <dbReference type="ARBA" id="ARBA00023065"/>
    </source>
</evidence>
<dbReference type="PANTHER" id="PTHR11893:SF20">
    <property type="entry name" value="INNEXIN-3"/>
    <property type="match status" value="1"/>
</dbReference>
<evidence type="ECO:0000256" key="4">
    <source>
        <dbReference type="ARBA" id="ARBA00022475"/>
    </source>
</evidence>
<dbReference type="PROSITE" id="PS51013">
    <property type="entry name" value="PANNEXIN"/>
    <property type="match status" value="1"/>
</dbReference>
<dbReference type="GO" id="GO:0005243">
    <property type="term" value="F:gap junction channel activity"/>
    <property type="evidence" value="ECO:0007669"/>
    <property type="project" value="TreeGrafter"/>
</dbReference>
<sequence length="430" mass="50632">MRQLYIKNTASLSASDFFSYPFHKTYNFKSLIIKHISRNMLPIPLLADTIKGWFGATSFDDPVDRLNYIITASILGFFATMVSAKQYIGKPIQCIVPKEFSNGWEQYAEDYCFIQNTFYVPFNETIPEDYDERHQKEIGYYQWVPIVLVIQTILFFTPSLIWKNFNSYSGVDLNTVINDGLALRKLPSSARDETSLKLKNYIADCVEFSDTYKMFRVGCLNSGKCHGRYMTTLYFFVKFLYLLNILGQFMLLNSFLGDYYSMWGWKAIQFLWFGKEWHTSHVFPRVTFCDFDVRGLGDNRRFTVQCVLMINLFNEKIYLFLWFWFFLVGITTIINFVYCIIQFTSHSCRHSAINFLIKHMNKNLDSYEFNTALKCFTSDGLKQDGFLIIKFLERNAGAIVAREITQKLFEDYLIIRKDDFKKKYVNSIYN</sequence>
<evidence type="ECO:0000256" key="8">
    <source>
        <dbReference type="ARBA" id="ARBA00022989"/>
    </source>
</evidence>
<organism evidence="13 14">
    <name type="scientific">Strongyloides venezuelensis</name>
    <name type="common">Threadworm</name>
    <dbReference type="NCBI Taxonomy" id="75913"/>
    <lineage>
        <taxon>Eukaryota</taxon>
        <taxon>Metazoa</taxon>
        <taxon>Ecdysozoa</taxon>
        <taxon>Nematoda</taxon>
        <taxon>Chromadorea</taxon>
        <taxon>Rhabditida</taxon>
        <taxon>Tylenchina</taxon>
        <taxon>Panagrolaimomorpha</taxon>
        <taxon>Strongyloidoidea</taxon>
        <taxon>Strongyloididae</taxon>
        <taxon>Strongyloides</taxon>
    </lineage>
</organism>
<dbReference type="AlphaFoldDB" id="A0A0K0EVU5"/>
<keyword evidence="7" id="KW-0965">Cell junction</keyword>
<dbReference type="GO" id="GO:0005886">
    <property type="term" value="C:plasma membrane"/>
    <property type="evidence" value="ECO:0007669"/>
    <property type="project" value="UniProtKB-SubCell"/>
</dbReference>
<reference evidence="13" key="1">
    <citation type="submission" date="2014-07" db="EMBL/GenBank/DDBJ databases">
        <authorList>
            <person name="Martin A.A"/>
            <person name="De Silva N."/>
        </authorList>
    </citation>
    <scope>NUCLEOTIDE SEQUENCE</scope>
</reference>
<comment type="caution">
    <text evidence="12">Lacks conserved residue(s) required for the propagation of feature annotation.</text>
</comment>
<dbReference type="GO" id="GO:0005921">
    <property type="term" value="C:gap junction"/>
    <property type="evidence" value="ECO:0007669"/>
    <property type="project" value="UniProtKB-SubCell"/>
</dbReference>
<evidence type="ECO:0000256" key="11">
    <source>
        <dbReference type="ARBA" id="ARBA00023303"/>
    </source>
</evidence>
<proteinExistence type="inferred from homology"/>
<accession>A0A0K0EVU5</accession>
<keyword evidence="10 12" id="KW-0472">Membrane</keyword>
<keyword evidence="8 12" id="KW-1133">Transmembrane helix</keyword>
<evidence type="ECO:0000256" key="2">
    <source>
        <dbReference type="ARBA" id="ARBA00004651"/>
    </source>
</evidence>
<feature type="transmembrane region" description="Helical" evidence="12">
    <location>
        <begin position="233"/>
        <end position="256"/>
    </location>
</feature>
<keyword evidence="6" id="KW-0303">Gap junction</keyword>
<keyword evidence="13" id="KW-1185">Reference proteome</keyword>
<feature type="transmembrane region" description="Helical" evidence="12">
    <location>
        <begin position="140"/>
        <end position="162"/>
    </location>
</feature>
<dbReference type="Proteomes" id="UP000035680">
    <property type="component" value="Unassembled WGS sequence"/>
</dbReference>
<evidence type="ECO:0000256" key="1">
    <source>
        <dbReference type="ARBA" id="ARBA00004610"/>
    </source>
</evidence>
<evidence type="ECO:0000313" key="13">
    <source>
        <dbReference type="Proteomes" id="UP000035680"/>
    </source>
</evidence>
<keyword evidence="4" id="KW-1003">Cell membrane</keyword>
<reference evidence="14" key="2">
    <citation type="submission" date="2015-08" db="UniProtKB">
        <authorList>
            <consortium name="WormBaseParasite"/>
        </authorList>
    </citation>
    <scope>IDENTIFICATION</scope>
</reference>